<protein>
    <submittedName>
        <fullName evidence="3">Uncharacterized protein</fullName>
    </submittedName>
</protein>
<evidence type="ECO:0000256" key="1">
    <source>
        <dbReference type="SAM" id="MobiDB-lite"/>
    </source>
</evidence>
<accession>A0A914I0Z2</accession>
<evidence type="ECO:0000313" key="3">
    <source>
        <dbReference type="WBParaSite" id="Gr19_v10_g5870.t1"/>
    </source>
</evidence>
<sequence length="108" mass="11843">MPMPTTPKPKPPHHPRGEKIVQMLNGVNTRCALYGHAACSGWRRAFTCARRRRFPPARLALPVIGGAHQSVVAFAGHLTRSPAWKWHTDLPTDRPSTDGGGCIRLESA</sequence>
<dbReference type="Proteomes" id="UP000887572">
    <property type="component" value="Unplaced"/>
</dbReference>
<dbReference type="AlphaFoldDB" id="A0A914I0Z2"/>
<evidence type="ECO:0000313" key="2">
    <source>
        <dbReference type="Proteomes" id="UP000887572"/>
    </source>
</evidence>
<keyword evidence="2" id="KW-1185">Reference proteome</keyword>
<organism evidence="2 3">
    <name type="scientific">Globodera rostochiensis</name>
    <name type="common">Golden nematode worm</name>
    <name type="synonym">Heterodera rostochiensis</name>
    <dbReference type="NCBI Taxonomy" id="31243"/>
    <lineage>
        <taxon>Eukaryota</taxon>
        <taxon>Metazoa</taxon>
        <taxon>Ecdysozoa</taxon>
        <taxon>Nematoda</taxon>
        <taxon>Chromadorea</taxon>
        <taxon>Rhabditida</taxon>
        <taxon>Tylenchina</taxon>
        <taxon>Tylenchomorpha</taxon>
        <taxon>Tylenchoidea</taxon>
        <taxon>Heteroderidae</taxon>
        <taxon>Heteroderinae</taxon>
        <taxon>Globodera</taxon>
    </lineage>
</organism>
<proteinExistence type="predicted"/>
<reference evidence="3" key="1">
    <citation type="submission" date="2022-11" db="UniProtKB">
        <authorList>
            <consortium name="WormBaseParasite"/>
        </authorList>
    </citation>
    <scope>IDENTIFICATION</scope>
</reference>
<feature type="region of interest" description="Disordered" evidence="1">
    <location>
        <begin position="89"/>
        <end position="108"/>
    </location>
</feature>
<dbReference type="WBParaSite" id="Gr19_v10_g5870.t1">
    <property type="protein sequence ID" value="Gr19_v10_g5870.t1"/>
    <property type="gene ID" value="Gr19_v10_g5870"/>
</dbReference>
<name>A0A914I0Z2_GLORO</name>